<organism evidence="1 2">
    <name type="scientific">Tanacetum coccineum</name>
    <dbReference type="NCBI Taxonomy" id="301880"/>
    <lineage>
        <taxon>Eukaryota</taxon>
        <taxon>Viridiplantae</taxon>
        <taxon>Streptophyta</taxon>
        <taxon>Embryophyta</taxon>
        <taxon>Tracheophyta</taxon>
        <taxon>Spermatophyta</taxon>
        <taxon>Magnoliopsida</taxon>
        <taxon>eudicotyledons</taxon>
        <taxon>Gunneridae</taxon>
        <taxon>Pentapetalae</taxon>
        <taxon>asterids</taxon>
        <taxon>campanulids</taxon>
        <taxon>Asterales</taxon>
        <taxon>Asteraceae</taxon>
        <taxon>Asteroideae</taxon>
        <taxon>Anthemideae</taxon>
        <taxon>Anthemidinae</taxon>
        <taxon>Tanacetum</taxon>
    </lineage>
</organism>
<evidence type="ECO:0000313" key="2">
    <source>
        <dbReference type="Proteomes" id="UP001151760"/>
    </source>
</evidence>
<name>A0ABQ5ANI9_9ASTR</name>
<dbReference type="Proteomes" id="UP001151760">
    <property type="component" value="Unassembled WGS sequence"/>
</dbReference>
<reference evidence="1" key="2">
    <citation type="submission" date="2022-01" db="EMBL/GenBank/DDBJ databases">
        <authorList>
            <person name="Yamashiro T."/>
            <person name="Shiraishi A."/>
            <person name="Satake H."/>
            <person name="Nakayama K."/>
        </authorList>
    </citation>
    <scope>NUCLEOTIDE SEQUENCE</scope>
</reference>
<dbReference type="EMBL" id="BQNB010012395">
    <property type="protein sequence ID" value="GJT03057.1"/>
    <property type="molecule type" value="Genomic_DNA"/>
</dbReference>
<evidence type="ECO:0000313" key="1">
    <source>
        <dbReference type="EMBL" id="GJT03057.1"/>
    </source>
</evidence>
<accession>A0ABQ5ANI9</accession>
<sequence length="116" mass="13079">MAKIQEVLPEESGSTEQLLEHVQNHDENNVFANERQHSEQSESINDTYVLEKDDSNVTPDSSNICTDIAKITTKRSKPDKHGHGNGIECAKAGRMLSWSTVVNHKKTKFSKHHKNL</sequence>
<reference evidence="1" key="1">
    <citation type="journal article" date="2022" name="Int. J. Mol. Sci.">
        <title>Draft Genome of Tanacetum Coccineum: Genomic Comparison of Closely Related Tanacetum-Family Plants.</title>
        <authorList>
            <person name="Yamashiro T."/>
            <person name="Shiraishi A."/>
            <person name="Nakayama K."/>
            <person name="Satake H."/>
        </authorList>
    </citation>
    <scope>NUCLEOTIDE SEQUENCE</scope>
</reference>
<protein>
    <submittedName>
        <fullName evidence="1">Uncharacterized protein</fullName>
    </submittedName>
</protein>
<proteinExistence type="predicted"/>
<comment type="caution">
    <text evidence="1">The sequence shown here is derived from an EMBL/GenBank/DDBJ whole genome shotgun (WGS) entry which is preliminary data.</text>
</comment>
<keyword evidence="2" id="KW-1185">Reference proteome</keyword>
<gene>
    <name evidence="1" type="ORF">Tco_0824226</name>
</gene>